<dbReference type="CDD" id="cd07820">
    <property type="entry name" value="SRPBCC_3"/>
    <property type="match status" value="1"/>
</dbReference>
<name>A0A939KK37_9MICC</name>
<dbReference type="EMBL" id="JAFNLL010000040">
    <property type="protein sequence ID" value="MBO1269322.1"/>
    <property type="molecule type" value="Genomic_DNA"/>
</dbReference>
<protein>
    <submittedName>
        <fullName evidence="1">SRPBCC family protein</fullName>
    </submittedName>
</protein>
<accession>A0A939KK37</accession>
<evidence type="ECO:0000313" key="1">
    <source>
        <dbReference type="EMBL" id="MBO1269322.1"/>
    </source>
</evidence>
<sequence length="151" mass="16971">MPVSFVCRTHSPLEPQQLFDLSRSVDAHVGSMARSKERAIAGVVTGLLEWGDQVTWRAWHFGVPIRMTSRITQMDAPSSFTDEQLSGPFRYFRHTHEFLPDGGGTLMIDRVAFAAPFGPLGRLAEKLFLGRYLRRLIEWRNAFLAGHGADA</sequence>
<dbReference type="SUPFAM" id="SSF55961">
    <property type="entry name" value="Bet v1-like"/>
    <property type="match status" value="1"/>
</dbReference>
<dbReference type="InterPro" id="IPR023393">
    <property type="entry name" value="START-like_dom_sf"/>
</dbReference>
<keyword evidence="2" id="KW-1185">Reference proteome</keyword>
<organism evidence="1 2">
    <name type="scientific">Arthrobacter cavernae</name>
    <dbReference type="NCBI Taxonomy" id="2817681"/>
    <lineage>
        <taxon>Bacteria</taxon>
        <taxon>Bacillati</taxon>
        <taxon>Actinomycetota</taxon>
        <taxon>Actinomycetes</taxon>
        <taxon>Micrococcales</taxon>
        <taxon>Micrococcaceae</taxon>
        <taxon>Arthrobacter</taxon>
    </lineage>
</organism>
<dbReference type="Gene3D" id="3.30.530.20">
    <property type="match status" value="1"/>
</dbReference>
<proteinExistence type="predicted"/>
<dbReference type="AlphaFoldDB" id="A0A939KK37"/>
<comment type="caution">
    <text evidence="1">The sequence shown here is derived from an EMBL/GenBank/DDBJ whole genome shotgun (WGS) entry which is preliminary data.</text>
</comment>
<dbReference type="RefSeq" id="WP_207617175.1">
    <property type="nucleotide sequence ID" value="NZ_JAFNLL010000040.1"/>
</dbReference>
<dbReference type="Proteomes" id="UP000664164">
    <property type="component" value="Unassembled WGS sequence"/>
</dbReference>
<reference evidence="1" key="1">
    <citation type="submission" date="2021-03" db="EMBL/GenBank/DDBJ databases">
        <title>A new species, PO-11, isolated from a karst cave deposit.</title>
        <authorList>
            <person name="Zhaoxiaoyong W."/>
        </authorList>
    </citation>
    <scope>NUCLEOTIDE SEQUENCE</scope>
    <source>
        <strain evidence="1">PO-11</strain>
    </source>
</reference>
<evidence type="ECO:0000313" key="2">
    <source>
        <dbReference type="Proteomes" id="UP000664164"/>
    </source>
</evidence>
<gene>
    <name evidence="1" type="ORF">J1902_15340</name>
</gene>